<keyword evidence="1" id="KW-0560">Oxidoreductase</keyword>
<name>A0ABY5V8B6_9BACT</name>
<proteinExistence type="predicted"/>
<protein>
    <submittedName>
        <fullName evidence="3">Heterodisulfide reductase-related iron-sulfur binding cluster</fullName>
    </submittedName>
</protein>
<dbReference type="InterPro" id="IPR051278">
    <property type="entry name" value="HdrB/HdrD_reductase"/>
</dbReference>
<evidence type="ECO:0000259" key="2">
    <source>
        <dbReference type="Pfam" id="PF02754"/>
    </source>
</evidence>
<gene>
    <name evidence="3" type="ORF">NQ519_03360</name>
</gene>
<accession>A0ABY5V8B6</accession>
<keyword evidence="4" id="KW-1185">Reference proteome</keyword>
<evidence type="ECO:0000313" key="4">
    <source>
        <dbReference type="Proteomes" id="UP001058267"/>
    </source>
</evidence>
<feature type="domain" description="Cysteine-rich" evidence="2">
    <location>
        <begin position="175"/>
        <end position="267"/>
    </location>
</feature>
<evidence type="ECO:0000313" key="3">
    <source>
        <dbReference type="EMBL" id="UWN65890.1"/>
    </source>
</evidence>
<dbReference type="PANTHER" id="PTHR42947:SF1">
    <property type="entry name" value="COB--COM HETERODISULFIDE REDUCTASE SUBUNIT B 1"/>
    <property type="match status" value="1"/>
</dbReference>
<dbReference type="InterPro" id="IPR004017">
    <property type="entry name" value="Cys_rich_dom"/>
</dbReference>
<reference evidence="3" key="1">
    <citation type="journal article" date="2022" name="Cell">
        <title>Design, construction, and in vivo augmentation of a complex gut microbiome.</title>
        <authorList>
            <person name="Cheng A.G."/>
            <person name="Ho P.Y."/>
            <person name="Aranda-Diaz A."/>
            <person name="Jain S."/>
            <person name="Yu F.B."/>
            <person name="Meng X."/>
            <person name="Wang M."/>
            <person name="Iakiviak M."/>
            <person name="Nagashima K."/>
            <person name="Zhao A."/>
            <person name="Murugkar P."/>
            <person name="Patil A."/>
            <person name="Atabakhsh K."/>
            <person name="Weakley A."/>
            <person name="Yan J."/>
            <person name="Brumbaugh A.R."/>
            <person name="Higginbottom S."/>
            <person name="Dimas A."/>
            <person name="Shiver A.L."/>
            <person name="Deutschbauer A."/>
            <person name="Neff N."/>
            <person name="Sonnenburg J.L."/>
            <person name="Huang K.C."/>
            <person name="Fischbach M.A."/>
        </authorList>
    </citation>
    <scope>NUCLEOTIDE SEQUENCE</scope>
    <source>
        <strain evidence="3">JC50</strain>
    </source>
</reference>
<dbReference type="EMBL" id="CP102252">
    <property type="protein sequence ID" value="UWN65890.1"/>
    <property type="molecule type" value="Genomic_DNA"/>
</dbReference>
<dbReference type="PANTHER" id="PTHR42947">
    <property type="entry name" value="COB--COM HETERODISULFIDE REDUCTASE SUBUNIT B 1"/>
    <property type="match status" value="1"/>
</dbReference>
<organism evidence="3 4">
    <name type="scientific">Alistipes senegalensis JC50</name>
    <dbReference type="NCBI Taxonomy" id="1033732"/>
    <lineage>
        <taxon>Bacteria</taxon>
        <taxon>Pseudomonadati</taxon>
        <taxon>Bacteroidota</taxon>
        <taxon>Bacteroidia</taxon>
        <taxon>Bacteroidales</taxon>
        <taxon>Rikenellaceae</taxon>
        <taxon>Alistipes</taxon>
    </lineage>
</organism>
<dbReference type="Pfam" id="PF02754">
    <property type="entry name" value="CCG"/>
    <property type="match status" value="1"/>
</dbReference>
<dbReference type="RefSeq" id="WP_044118568.1">
    <property type="nucleotide sequence ID" value="NZ_CP102252.1"/>
</dbReference>
<dbReference type="Proteomes" id="UP001058267">
    <property type="component" value="Chromosome"/>
</dbReference>
<sequence>MTMKRKSWQDYQKEIADDRYYYARSCIRQNFFPGSEKFFIDMLHNDLGKDLLDDPKHSSCTGIGYHSDIVPLETIMTVVARQFALMNEAGYENFVTSCITSFGVYTEILATWNEFPETEEKARENLWKATKREFRKPASLAHTSDVVFHFREEIAARAKKRLVNAVTGEPLKVVEHIGCHYAKIFPKSGIGGSEFPYVLAGMVESWGGECVDYPERRHCCGFGFRNYLVQANRGYSIANSHKKLESMAPYKPDFIVANCPGCAMFLDKWQYAIAEMEGTTYGQNGHGIPVLTYEEMAGLVLGYDPWELGMQMHQVDVEPLLDKMGIEYDPAAKYLGRNGKYIGKPASAVVNCCPTDTIYDIRE</sequence>
<evidence type="ECO:0000256" key="1">
    <source>
        <dbReference type="ARBA" id="ARBA00023002"/>
    </source>
</evidence>